<feature type="non-terminal residue" evidence="2">
    <location>
        <position position="107"/>
    </location>
</feature>
<dbReference type="STRING" id="188477.A0A3S1BR34"/>
<keyword evidence="1" id="KW-0732">Signal</keyword>
<dbReference type="AlphaFoldDB" id="A0A3S1BR34"/>
<proteinExistence type="predicted"/>
<dbReference type="SUPFAM" id="SSF52833">
    <property type="entry name" value="Thioredoxin-like"/>
    <property type="match status" value="1"/>
</dbReference>
<name>A0A3S1BR34_ELYCH</name>
<keyword evidence="3" id="KW-1185">Reference proteome</keyword>
<dbReference type="EMBL" id="RQTK01000057">
    <property type="protein sequence ID" value="RUS89405.1"/>
    <property type="molecule type" value="Genomic_DNA"/>
</dbReference>
<sequence>MFVWLTLLAAHVILCAGEVQEIHHKNIEQFLRGKMFTLIFVDSPSCTRCRRHFPYFVAASQSFPDDPEIFFTRTHDKKLTQKWGIEQLPALVYYREGLSNHEQIHVD</sequence>
<dbReference type="OrthoDB" id="10264505at2759"/>
<feature type="signal peptide" evidence="1">
    <location>
        <begin position="1"/>
        <end position="17"/>
    </location>
</feature>
<dbReference type="Proteomes" id="UP000271974">
    <property type="component" value="Unassembled WGS sequence"/>
</dbReference>
<dbReference type="InterPro" id="IPR036249">
    <property type="entry name" value="Thioredoxin-like_sf"/>
</dbReference>
<evidence type="ECO:0000256" key="1">
    <source>
        <dbReference type="SAM" id="SignalP"/>
    </source>
</evidence>
<reference evidence="2 3" key="1">
    <citation type="submission" date="2019-01" db="EMBL/GenBank/DDBJ databases">
        <title>A draft genome assembly of the solar-powered sea slug Elysia chlorotica.</title>
        <authorList>
            <person name="Cai H."/>
            <person name="Li Q."/>
            <person name="Fang X."/>
            <person name="Li J."/>
            <person name="Curtis N.E."/>
            <person name="Altenburger A."/>
            <person name="Shibata T."/>
            <person name="Feng M."/>
            <person name="Maeda T."/>
            <person name="Schwartz J.A."/>
            <person name="Shigenobu S."/>
            <person name="Lundholm N."/>
            <person name="Nishiyama T."/>
            <person name="Yang H."/>
            <person name="Hasebe M."/>
            <person name="Li S."/>
            <person name="Pierce S.K."/>
            <person name="Wang J."/>
        </authorList>
    </citation>
    <scope>NUCLEOTIDE SEQUENCE [LARGE SCALE GENOMIC DNA]</scope>
    <source>
        <strain evidence="2">EC2010</strain>
        <tissue evidence="2">Whole organism of an adult</tissue>
    </source>
</reference>
<gene>
    <name evidence="2" type="ORF">EGW08_002842</name>
</gene>
<accession>A0A3S1BR34</accession>
<evidence type="ECO:0000313" key="2">
    <source>
        <dbReference type="EMBL" id="RUS89405.1"/>
    </source>
</evidence>
<comment type="caution">
    <text evidence="2">The sequence shown here is derived from an EMBL/GenBank/DDBJ whole genome shotgun (WGS) entry which is preliminary data.</text>
</comment>
<evidence type="ECO:0008006" key="4">
    <source>
        <dbReference type="Google" id="ProtNLM"/>
    </source>
</evidence>
<feature type="chain" id="PRO_5018775539" description="Thioredoxin domain-containing protein" evidence="1">
    <location>
        <begin position="18"/>
        <end position="107"/>
    </location>
</feature>
<evidence type="ECO:0000313" key="3">
    <source>
        <dbReference type="Proteomes" id="UP000271974"/>
    </source>
</evidence>
<dbReference type="Gene3D" id="3.40.30.10">
    <property type="entry name" value="Glutaredoxin"/>
    <property type="match status" value="1"/>
</dbReference>
<protein>
    <recommendedName>
        <fullName evidence="4">Thioredoxin domain-containing protein</fullName>
    </recommendedName>
</protein>
<organism evidence="2 3">
    <name type="scientific">Elysia chlorotica</name>
    <name type="common">Eastern emerald elysia</name>
    <name type="synonym">Sea slug</name>
    <dbReference type="NCBI Taxonomy" id="188477"/>
    <lineage>
        <taxon>Eukaryota</taxon>
        <taxon>Metazoa</taxon>
        <taxon>Spiralia</taxon>
        <taxon>Lophotrochozoa</taxon>
        <taxon>Mollusca</taxon>
        <taxon>Gastropoda</taxon>
        <taxon>Heterobranchia</taxon>
        <taxon>Euthyneura</taxon>
        <taxon>Panpulmonata</taxon>
        <taxon>Sacoglossa</taxon>
        <taxon>Placobranchoidea</taxon>
        <taxon>Plakobranchidae</taxon>
        <taxon>Elysia</taxon>
    </lineage>
</organism>